<dbReference type="RefSeq" id="WP_019466066.1">
    <property type="nucleotide sequence ID" value="NZ_ALOY01000168.1"/>
</dbReference>
<keyword evidence="4" id="KW-1185">Reference proteome</keyword>
<feature type="transmembrane region" description="Helical" evidence="1">
    <location>
        <begin position="31"/>
        <end position="52"/>
    </location>
</feature>
<accession>A0A075JVU7</accession>
<proteinExistence type="predicted"/>
<evidence type="ECO:0000256" key="1">
    <source>
        <dbReference type="SAM" id="Phobius"/>
    </source>
</evidence>
<sequence length="315" mass="33372">MLISGQQVAFTAPAGAKPWQRWLLYSSPARLAIFIAVFVPGVMVITKAMHALGWTHDASPLQAGLGQFFGRIVPALVAYLVLTRLVERRVPAELLSRDMVSRALAGLVTGTLLFSAVVGVLWLLGSYHVVGFNPHANWVTALLMVGLGAGIGEEIMFRGALFRIVEEGFGSWAAIVVSALFFGLAHISNPEATLWSSAAITIEAGVLFGLLYMVTRSLPLCMGLHAAWNFCQGTVYGIPVSGTAADGWLVSTRTGPDWLTGGAFGVEASVIAMLTCMLLSLALLAIALKRGCFVSPGWVRHRQGVAPLQGAQAAA</sequence>
<keyword evidence="1" id="KW-1133">Transmembrane helix</keyword>
<dbReference type="HOGENOM" id="CLU_051806_4_1_6"/>
<dbReference type="KEGG" id="dja:HY57_01565"/>
<organism evidence="3 4">
    <name type="scientific">Dyella japonica A8</name>
    <dbReference type="NCBI Taxonomy" id="1217721"/>
    <lineage>
        <taxon>Bacteria</taxon>
        <taxon>Pseudomonadati</taxon>
        <taxon>Pseudomonadota</taxon>
        <taxon>Gammaproteobacteria</taxon>
        <taxon>Lysobacterales</taxon>
        <taxon>Rhodanobacteraceae</taxon>
        <taxon>Dyella</taxon>
    </lineage>
</organism>
<gene>
    <name evidence="3" type="ORF">HY57_01565</name>
</gene>
<feature type="transmembrane region" description="Helical" evidence="1">
    <location>
        <begin position="136"/>
        <end position="157"/>
    </location>
</feature>
<dbReference type="InterPro" id="IPR003675">
    <property type="entry name" value="Rce1/LyrA-like_dom"/>
</dbReference>
<dbReference type="PANTHER" id="PTHR39430:SF1">
    <property type="entry name" value="PROTEASE"/>
    <property type="match status" value="1"/>
</dbReference>
<feature type="transmembrane region" description="Helical" evidence="1">
    <location>
        <begin position="226"/>
        <end position="250"/>
    </location>
</feature>
<dbReference type="Pfam" id="PF02517">
    <property type="entry name" value="Rce1-like"/>
    <property type="match status" value="1"/>
</dbReference>
<feature type="domain" description="CAAX prenyl protease 2/Lysostaphin resistance protein A-like" evidence="2">
    <location>
        <begin position="137"/>
        <end position="230"/>
    </location>
</feature>
<dbReference type="EMBL" id="CP008884">
    <property type="protein sequence ID" value="AIF46044.1"/>
    <property type="molecule type" value="Genomic_DNA"/>
</dbReference>
<name>A0A075JVU7_9GAMM</name>
<feature type="transmembrane region" description="Helical" evidence="1">
    <location>
        <begin position="169"/>
        <end position="188"/>
    </location>
</feature>
<dbReference type="GO" id="GO:0004175">
    <property type="term" value="F:endopeptidase activity"/>
    <property type="evidence" value="ECO:0007669"/>
    <property type="project" value="UniProtKB-ARBA"/>
</dbReference>
<feature type="transmembrane region" description="Helical" evidence="1">
    <location>
        <begin position="270"/>
        <end position="288"/>
    </location>
</feature>
<protein>
    <submittedName>
        <fullName evidence="3">Abortive infection protein</fullName>
    </submittedName>
</protein>
<evidence type="ECO:0000259" key="2">
    <source>
        <dbReference type="Pfam" id="PF02517"/>
    </source>
</evidence>
<dbReference type="PATRIC" id="fig|1217721.7.peg.334"/>
<feature type="transmembrane region" description="Helical" evidence="1">
    <location>
        <begin position="64"/>
        <end position="82"/>
    </location>
</feature>
<evidence type="ECO:0000313" key="3">
    <source>
        <dbReference type="EMBL" id="AIF46044.1"/>
    </source>
</evidence>
<keyword evidence="1" id="KW-0812">Transmembrane</keyword>
<evidence type="ECO:0000313" key="4">
    <source>
        <dbReference type="Proteomes" id="UP000027987"/>
    </source>
</evidence>
<feature type="transmembrane region" description="Helical" evidence="1">
    <location>
        <begin position="103"/>
        <end position="124"/>
    </location>
</feature>
<reference evidence="3 4" key="1">
    <citation type="submission" date="2014-07" db="EMBL/GenBank/DDBJ databases">
        <title>Complete Genome Sequence of Dyella japonica Strain A8 Isolated from Malaysian Tropical Soil.</title>
        <authorList>
            <person name="Hui R.K.H."/>
            <person name="Chen J.-W."/>
            <person name="Chan K.-G."/>
            <person name="Leung F.C.C."/>
        </authorList>
    </citation>
    <scope>NUCLEOTIDE SEQUENCE [LARGE SCALE GENOMIC DNA]</scope>
    <source>
        <strain evidence="3 4">A8</strain>
    </source>
</reference>
<keyword evidence="1" id="KW-0472">Membrane</keyword>
<feature type="transmembrane region" description="Helical" evidence="1">
    <location>
        <begin position="194"/>
        <end position="214"/>
    </location>
</feature>
<dbReference type="GO" id="GO:0080120">
    <property type="term" value="P:CAAX-box protein maturation"/>
    <property type="evidence" value="ECO:0007669"/>
    <property type="project" value="UniProtKB-ARBA"/>
</dbReference>
<dbReference type="Proteomes" id="UP000027987">
    <property type="component" value="Chromosome"/>
</dbReference>
<dbReference type="AlphaFoldDB" id="A0A075JVU7"/>
<dbReference type="PANTHER" id="PTHR39430">
    <property type="entry name" value="MEMBRANE-ASSOCIATED PROTEASE-RELATED"/>
    <property type="match status" value="1"/>
</dbReference>